<evidence type="ECO:0008006" key="2">
    <source>
        <dbReference type="Google" id="ProtNLM"/>
    </source>
</evidence>
<dbReference type="AlphaFoldDB" id="A0A3B0WLN6"/>
<accession>A0A3B0WLN6</accession>
<proteinExistence type="predicted"/>
<gene>
    <name evidence="1" type="ORF">MNBD_GAMMA06-200</name>
</gene>
<evidence type="ECO:0000313" key="1">
    <source>
        <dbReference type="EMBL" id="VAW52262.1"/>
    </source>
</evidence>
<organism evidence="1">
    <name type="scientific">hydrothermal vent metagenome</name>
    <dbReference type="NCBI Taxonomy" id="652676"/>
    <lineage>
        <taxon>unclassified sequences</taxon>
        <taxon>metagenomes</taxon>
        <taxon>ecological metagenomes</taxon>
    </lineage>
</organism>
<dbReference type="EMBL" id="UOFD01000044">
    <property type="protein sequence ID" value="VAW52262.1"/>
    <property type="molecule type" value="Genomic_DNA"/>
</dbReference>
<reference evidence="1" key="1">
    <citation type="submission" date="2018-06" db="EMBL/GenBank/DDBJ databases">
        <authorList>
            <person name="Zhirakovskaya E."/>
        </authorList>
    </citation>
    <scope>NUCLEOTIDE SEQUENCE</scope>
</reference>
<name>A0A3B0WLN6_9ZZZZ</name>
<sequence length="185" mass="20744">MKKFTLKNTFLATLLVTFFSGISISTQTNAELYKGLDEEGNVVYSDKPFSNSKEFTAPAITVMDALKVPVKVEPVTEEKAKETKYTKFSITAPKNDESIWNSPQLTVSLKIKPALNAAEGHTIWLLMDGKPIVKKSRSLLLQIDQIDRGEHKLQAQVKNKKGKTIKSTKSVTVHIKRTVVRRQAR</sequence>
<protein>
    <recommendedName>
        <fullName evidence="2">DUF4124 domain-containing protein</fullName>
    </recommendedName>
</protein>